<feature type="compositionally biased region" description="Basic residues" evidence="12">
    <location>
        <begin position="350"/>
        <end position="364"/>
    </location>
</feature>
<dbReference type="Pfam" id="PF01080">
    <property type="entry name" value="Presenilin"/>
    <property type="match status" value="1"/>
</dbReference>
<dbReference type="GO" id="GO:0070765">
    <property type="term" value="C:gamma-secretase complex"/>
    <property type="evidence" value="ECO:0007669"/>
    <property type="project" value="UniProtKB-ARBA"/>
</dbReference>
<evidence type="ECO:0000256" key="3">
    <source>
        <dbReference type="ARBA" id="ARBA00022801"/>
    </source>
</evidence>
<evidence type="ECO:0000256" key="2">
    <source>
        <dbReference type="ARBA" id="ARBA00022692"/>
    </source>
</evidence>
<comment type="subcellular location">
    <subcellularLocation>
        <location evidence="11">Endoplasmic reticulum membrane</location>
        <topology evidence="11">Multi-pass membrane protein</topology>
    </subcellularLocation>
    <subcellularLocation>
        <location evidence="11">Golgi apparatus membrane</location>
        <topology evidence="11">Multi-pass membrane protein</topology>
    </subcellularLocation>
</comment>
<dbReference type="GO" id="GO:0006509">
    <property type="term" value="P:membrane protein ectodomain proteolysis"/>
    <property type="evidence" value="ECO:0007669"/>
    <property type="project" value="TreeGrafter"/>
</dbReference>
<dbReference type="PRINTS" id="PR01072">
    <property type="entry name" value="PRESENILIN"/>
</dbReference>
<accession>A0AAV8A8H3</accession>
<keyword evidence="4 11" id="KW-0256">Endoplasmic reticulum</keyword>
<comment type="subunit">
    <text evidence="10">Homodimer. Component of the gamma-secretase complex, a complex composed of a presenilin homodimer, nicastrin, aph1 and pen2.</text>
</comment>
<dbReference type="GO" id="GO:0007219">
    <property type="term" value="P:Notch signaling pathway"/>
    <property type="evidence" value="ECO:0007669"/>
    <property type="project" value="UniProtKB-KW"/>
</dbReference>
<dbReference type="SMART" id="SM00730">
    <property type="entry name" value="PSN"/>
    <property type="match status" value="1"/>
</dbReference>
<keyword evidence="7 11" id="KW-0333">Golgi apparatus</keyword>
<dbReference type="EMBL" id="JANTQA010000012">
    <property type="protein sequence ID" value="KAJ3450133.1"/>
    <property type="molecule type" value="Genomic_DNA"/>
</dbReference>
<evidence type="ECO:0000256" key="9">
    <source>
        <dbReference type="ARBA" id="ARBA00053367"/>
    </source>
</evidence>
<feature type="region of interest" description="Disordered" evidence="12">
    <location>
        <begin position="284"/>
        <end position="318"/>
    </location>
</feature>
<feature type="transmembrane region" description="Helical" evidence="11">
    <location>
        <begin position="142"/>
        <end position="165"/>
    </location>
</feature>
<keyword evidence="8 11" id="KW-0472">Membrane</keyword>
<comment type="domain">
    <text evidence="11">The PAL motif is required for normal active site conformation.</text>
</comment>
<evidence type="ECO:0000256" key="10">
    <source>
        <dbReference type="ARBA" id="ARBA00066080"/>
    </source>
</evidence>
<keyword evidence="6 11" id="KW-1133">Transmembrane helix</keyword>
<dbReference type="GO" id="GO:0044351">
    <property type="term" value="P:macropinocytosis"/>
    <property type="evidence" value="ECO:0007669"/>
    <property type="project" value="UniProtKB-ARBA"/>
</dbReference>
<dbReference type="PANTHER" id="PTHR10202:SF13">
    <property type="entry name" value="PRESENILIN HOMOLOG"/>
    <property type="match status" value="1"/>
</dbReference>
<dbReference type="InterPro" id="IPR006639">
    <property type="entry name" value="Preselin/SPP"/>
</dbReference>
<evidence type="ECO:0000256" key="11">
    <source>
        <dbReference type="RuleBase" id="RU361148"/>
    </source>
</evidence>
<dbReference type="FunFam" id="1.10.472.100:FF:000003">
    <property type="entry name" value="Presenilin"/>
    <property type="match status" value="1"/>
</dbReference>
<comment type="similarity">
    <text evidence="1 11">Belongs to the peptidase A22A family.</text>
</comment>
<dbReference type="AlphaFoldDB" id="A0AAV8A8H3"/>
<feature type="transmembrane region" description="Helical" evidence="11">
    <location>
        <begin position="114"/>
        <end position="135"/>
    </location>
</feature>
<keyword evidence="5 11" id="KW-0914">Notch signaling pathway</keyword>
<evidence type="ECO:0000313" key="14">
    <source>
        <dbReference type="Proteomes" id="UP001146793"/>
    </source>
</evidence>
<dbReference type="PANTHER" id="PTHR10202">
    <property type="entry name" value="PRESENILIN"/>
    <property type="match status" value="1"/>
</dbReference>
<comment type="function">
    <text evidence="9">Probable catalytic subunit of the gamma-secretase complex, an endoprotease complex that catalyzes the intramembrane cleavage of integral membrane proteins such as Notch receptors. Requires the other members of the gamma-secretase complex to have a protease activity.</text>
</comment>
<dbReference type="EC" id="3.4.23.-" evidence="11"/>
<organism evidence="13 14">
    <name type="scientific">Anaeramoeba flamelloides</name>
    <dbReference type="NCBI Taxonomy" id="1746091"/>
    <lineage>
        <taxon>Eukaryota</taxon>
        <taxon>Metamonada</taxon>
        <taxon>Anaeramoebidae</taxon>
        <taxon>Anaeramoeba</taxon>
    </lineage>
</organism>
<gene>
    <name evidence="13" type="ORF">M0812_06300</name>
</gene>
<feature type="region of interest" description="Disordered" evidence="12">
    <location>
        <begin position="334"/>
        <end position="370"/>
    </location>
</feature>
<dbReference type="Gene3D" id="1.10.472.100">
    <property type="entry name" value="Presenilin"/>
    <property type="match status" value="1"/>
</dbReference>
<dbReference type="Proteomes" id="UP001146793">
    <property type="component" value="Unassembled WGS sequence"/>
</dbReference>
<keyword evidence="11" id="KW-0645">Protease</keyword>
<keyword evidence="2 11" id="KW-0812">Transmembrane</keyword>
<dbReference type="InterPro" id="IPR042524">
    <property type="entry name" value="Presenilin_C"/>
</dbReference>
<feature type="region of interest" description="Disordered" evidence="12">
    <location>
        <begin position="1"/>
        <end position="39"/>
    </location>
</feature>
<feature type="transmembrane region" description="Helical" evidence="11">
    <location>
        <begin position="65"/>
        <end position="84"/>
    </location>
</feature>
<comment type="caution">
    <text evidence="13">The sequence shown here is derived from an EMBL/GenBank/DDBJ whole genome shotgun (WGS) entry which is preliminary data.</text>
</comment>
<feature type="compositionally biased region" description="Basic and acidic residues" evidence="12">
    <location>
        <begin position="27"/>
        <end position="39"/>
    </location>
</feature>
<feature type="transmembrane region" description="Helical" evidence="11">
    <location>
        <begin position="225"/>
        <end position="243"/>
    </location>
</feature>
<evidence type="ECO:0000256" key="7">
    <source>
        <dbReference type="ARBA" id="ARBA00023034"/>
    </source>
</evidence>
<dbReference type="GO" id="GO:0005789">
    <property type="term" value="C:endoplasmic reticulum membrane"/>
    <property type="evidence" value="ECO:0007669"/>
    <property type="project" value="UniProtKB-SubCell"/>
</dbReference>
<evidence type="ECO:0000256" key="12">
    <source>
        <dbReference type="SAM" id="MobiDB-lite"/>
    </source>
</evidence>
<dbReference type="GO" id="GO:0000139">
    <property type="term" value="C:Golgi membrane"/>
    <property type="evidence" value="ECO:0007669"/>
    <property type="project" value="UniProtKB-SubCell"/>
</dbReference>
<reference evidence="13" key="1">
    <citation type="submission" date="2022-08" db="EMBL/GenBank/DDBJ databases">
        <title>Novel sulphate-reducing endosymbionts in the free-living metamonad Anaeramoeba.</title>
        <authorList>
            <person name="Jerlstrom-Hultqvist J."/>
            <person name="Cepicka I."/>
            <person name="Gallot-Lavallee L."/>
            <person name="Salas-Leiva D."/>
            <person name="Curtis B.A."/>
            <person name="Zahonova K."/>
            <person name="Pipaliya S."/>
            <person name="Dacks J."/>
            <person name="Roger A.J."/>
        </authorList>
    </citation>
    <scope>NUCLEOTIDE SEQUENCE</scope>
    <source>
        <strain evidence="13">Busselton2</strain>
    </source>
</reference>
<protein>
    <recommendedName>
        <fullName evidence="11">Presenilin</fullName>
        <ecNumber evidence="11">3.4.23.-</ecNumber>
    </recommendedName>
</protein>
<evidence type="ECO:0000256" key="6">
    <source>
        <dbReference type="ARBA" id="ARBA00022989"/>
    </source>
</evidence>
<dbReference type="GO" id="GO:0016485">
    <property type="term" value="P:protein processing"/>
    <property type="evidence" value="ECO:0007669"/>
    <property type="project" value="InterPro"/>
</dbReference>
<sequence>MSSQNEIEEKKKKKRNNKKQNHKQKNKTKDVEFNTRYEIQEGKRDPGKEDLDYIVAVYTKQLRKVLIPVAVTMLLVVLVIRTAYKDKPEEGAFNDIMVYNESDEDSAGFRFGGALLNAVIVIAVILVVTLIMVCLYMKGFDWILVGWVIFSVFIILTFYGLLTWLEIFQYLNKSLDWISALIVIINFGVAGTISITWKGAKIVNQIYLIIISVLFAAILSTLPEYTTWILLVLLAIYDLVVVLSPKGPLKMLVETAEKKGKPIPGLIYSSMVWFMSKLEKNKTKKKRKNELKNEKKKTSSSSESNTSESDHFLQNNKILNSNSSESEENLIKDNHEIDKEESEENEKSKTKIKISKKKTKKKKKKDDNSSALLDHSPKLGLGDFIFYSLLISKAAYQDYTTVFTCFVAILMGLSLTLFFLALLQKALPALPLSIFFGIIFFFITSNVLVPMNSLLFQDHVFL</sequence>
<name>A0AAV8A8H3_9EUKA</name>
<dbReference type="InterPro" id="IPR001108">
    <property type="entry name" value="Peptidase_A22A"/>
</dbReference>
<keyword evidence="3 11" id="KW-0378">Hydrolase</keyword>
<feature type="compositionally biased region" description="Basic residues" evidence="12">
    <location>
        <begin position="11"/>
        <end position="26"/>
    </location>
</feature>
<dbReference type="GO" id="GO:0042500">
    <property type="term" value="F:aspartic endopeptidase activity, intramembrane cleaving"/>
    <property type="evidence" value="ECO:0007669"/>
    <property type="project" value="InterPro"/>
</dbReference>
<feature type="transmembrane region" description="Helical" evidence="11">
    <location>
        <begin position="429"/>
        <end position="449"/>
    </location>
</feature>
<proteinExistence type="inferred from homology"/>
<evidence type="ECO:0000256" key="4">
    <source>
        <dbReference type="ARBA" id="ARBA00022824"/>
    </source>
</evidence>
<feature type="transmembrane region" description="Helical" evidence="11">
    <location>
        <begin position="177"/>
        <end position="195"/>
    </location>
</feature>
<evidence type="ECO:0000256" key="8">
    <source>
        <dbReference type="ARBA" id="ARBA00023136"/>
    </source>
</evidence>
<comment type="function">
    <text evidence="11">Probable subunit of the gamma-secretase complex, an endoprotease complex that catalyzes the intramembrane cleavage of integral membrane proteins such as Notch receptors.</text>
</comment>
<evidence type="ECO:0000256" key="1">
    <source>
        <dbReference type="ARBA" id="ARBA00008604"/>
    </source>
</evidence>
<evidence type="ECO:0000256" key="5">
    <source>
        <dbReference type="ARBA" id="ARBA00022976"/>
    </source>
</evidence>
<feature type="transmembrane region" description="Helical" evidence="11">
    <location>
        <begin position="202"/>
        <end position="219"/>
    </location>
</feature>
<feature type="transmembrane region" description="Helical" evidence="11">
    <location>
        <begin position="399"/>
        <end position="423"/>
    </location>
</feature>
<evidence type="ECO:0000313" key="13">
    <source>
        <dbReference type="EMBL" id="KAJ3450133.1"/>
    </source>
</evidence>